<keyword evidence="3" id="KW-1185">Reference proteome</keyword>
<keyword evidence="1" id="KW-0812">Transmembrane</keyword>
<evidence type="ECO:0000313" key="3">
    <source>
        <dbReference type="Proteomes" id="UP001175271"/>
    </source>
</evidence>
<protein>
    <submittedName>
        <fullName evidence="2">Uncharacterized protein</fullName>
    </submittedName>
</protein>
<gene>
    <name evidence="2" type="ORF">QR680_014945</name>
</gene>
<accession>A0AA39ICU9</accession>
<evidence type="ECO:0000256" key="1">
    <source>
        <dbReference type="SAM" id="Phobius"/>
    </source>
</evidence>
<organism evidence="2 3">
    <name type="scientific">Steinernema hermaphroditum</name>
    <dbReference type="NCBI Taxonomy" id="289476"/>
    <lineage>
        <taxon>Eukaryota</taxon>
        <taxon>Metazoa</taxon>
        <taxon>Ecdysozoa</taxon>
        <taxon>Nematoda</taxon>
        <taxon>Chromadorea</taxon>
        <taxon>Rhabditida</taxon>
        <taxon>Tylenchina</taxon>
        <taxon>Panagrolaimomorpha</taxon>
        <taxon>Strongyloidoidea</taxon>
        <taxon>Steinernematidae</taxon>
        <taxon>Steinernema</taxon>
    </lineage>
</organism>
<keyword evidence="1" id="KW-0472">Membrane</keyword>
<feature type="transmembrane region" description="Helical" evidence="1">
    <location>
        <begin position="48"/>
        <end position="71"/>
    </location>
</feature>
<sequence>MNSLLRCCRVPSVPRTIVRNRVSYYQPTNRWPPRFIRRFWLRYPNAHLWGTLGICSVALLFPILPWFYNYFTMSKEEFLRYRDQYNIVVRERQKFGTNLYFPFFTENKAVTGDTTPSEAPTKEN</sequence>
<dbReference type="EMBL" id="JAUCMV010000002">
    <property type="protein sequence ID" value="KAK0420883.1"/>
    <property type="molecule type" value="Genomic_DNA"/>
</dbReference>
<name>A0AA39ICU9_9BILA</name>
<keyword evidence="1" id="KW-1133">Transmembrane helix</keyword>
<reference evidence="2" key="1">
    <citation type="submission" date="2023-06" db="EMBL/GenBank/DDBJ databases">
        <title>Genomic analysis of the entomopathogenic nematode Steinernema hermaphroditum.</title>
        <authorList>
            <person name="Schwarz E.M."/>
            <person name="Heppert J.K."/>
            <person name="Baniya A."/>
            <person name="Schwartz H.T."/>
            <person name="Tan C.-H."/>
            <person name="Antoshechkin I."/>
            <person name="Sternberg P.W."/>
            <person name="Goodrich-Blair H."/>
            <person name="Dillman A.R."/>
        </authorList>
    </citation>
    <scope>NUCLEOTIDE SEQUENCE</scope>
    <source>
        <strain evidence="2">PS9179</strain>
        <tissue evidence="2">Whole animal</tissue>
    </source>
</reference>
<evidence type="ECO:0000313" key="2">
    <source>
        <dbReference type="EMBL" id="KAK0420883.1"/>
    </source>
</evidence>
<dbReference type="Proteomes" id="UP001175271">
    <property type="component" value="Unassembled WGS sequence"/>
</dbReference>
<dbReference type="AlphaFoldDB" id="A0AA39ICU9"/>
<proteinExistence type="predicted"/>
<comment type="caution">
    <text evidence="2">The sequence shown here is derived from an EMBL/GenBank/DDBJ whole genome shotgun (WGS) entry which is preliminary data.</text>
</comment>